<evidence type="ECO:0000313" key="1">
    <source>
        <dbReference type="EMBL" id="MEV0968364.1"/>
    </source>
</evidence>
<keyword evidence="2" id="KW-1185">Reference proteome</keyword>
<dbReference type="RefSeq" id="WP_358130954.1">
    <property type="nucleotide sequence ID" value="NZ_JBFALK010000003.1"/>
</dbReference>
<evidence type="ECO:0000313" key="2">
    <source>
        <dbReference type="Proteomes" id="UP001551675"/>
    </source>
</evidence>
<dbReference type="Gene3D" id="1.20.910.10">
    <property type="entry name" value="Heme oxygenase-like"/>
    <property type="match status" value="1"/>
</dbReference>
<dbReference type="EMBL" id="JBFALK010000003">
    <property type="protein sequence ID" value="MEV0968364.1"/>
    <property type="molecule type" value="Genomic_DNA"/>
</dbReference>
<gene>
    <name evidence="1" type="ORF">AB0I59_06995</name>
</gene>
<organism evidence="1 2">
    <name type="scientific">Microtetraspora glauca</name>
    <dbReference type="NCBI Taxonomy" id="1996"/>
    <lineage>
        <taxon>Bacteria</taxon>
        <taxon>Bacillati</taxon>
        <taxon>Actinomycetota</taxon>
        <taxon>Actinomycetes</taxon>
        <taxon>Streptosporangiales</taxon>
        <taxon>Streptosporangiaceae</taxon>
        <taxon>Microtetraspora</taxon>
    </lineage>
</organism>
<sequence length="270" mass="30567">MELVSHDGGGFVFVRWSLAREHRGVDELEALHQYEAALEQERRLMAEEQGLVRLLSPDCEGRLFARWFLRFSAHGLYLTRYEGRWLPRRRWGYGRPGTGPFEKTPDTGGPDRDSESMLLESVRATAGWWRDRHGESLDVEVLLGMSPLAGAEFYVRLCENVIHGPSPFCGAAISYEVGRLLVTIGPALLANCRRVFGRDSDCFDFLAAQIAWHADHLKTWRRDLESSLSDPALLWRQVDVGKTALVCFAVYLGECRDLARADLGLDGKER</sequence>
<protein>
    <recommendedName>
        <fullName evidence="3">Thiaminase-2/PQQC domain-containing protein</fullName>
    </recommendedName>
</protein>
<accession>A0ABV3G9Q7</accession>
<reference evidence="1 2" key="1">
    <citation type="submission" date="2024-06" db="EMBL/GenBank/DDBJ databases">
        <title>The Natural Products Discovery Center: Release of the First 8490 Sequenced Strains for Exploring Actinobacteria Biosynthetic Diversity.</title>
        <authorList>
            <person name="Kalkreuter E."/>
            <person name="Kautsar S.A."/>
            <person name="Yang D."/>
            <person name="Bader C.D."/>
            <person name="Teijaro C.N."/>
            <person name="Fluegel L."/>
            <person name="Davis C.M."/>
            <person name="Simpson J.R."/>
            <person name="Lauterbach L."/>
            <person name="Steele A.D."/>
            <person name="Gui C."/>
            <person name="Meng S."/>
            <person name="Li G."/>
            <person name="Viehrig K."/>
            <person name="Ye F."/>
            <person name="Su P."/>
            <person name="Kiefer A.F."/>
            <person name="Nichols A."/>
            <person name="Cepeda A.J."/>
            <person name="Yan W."/>
            <person name="Fan B."/>
            <person name="Jiang Y."/>
            <person name="Adhikari A."/>
            <person name="Zheng C.-J."/>
            <person name="Schuster L."/>
            <person name="Cowan T.M."/>
            <person name="Smanski M.J."/>
            <person name="Chevrette M.G."/>
            <person name="De Carvalho L.P.S."/>
            <person name="Shen B."/>
        </authorList>
    </citation>
    <scope>NUCLEOTIDE SEQUENCE [LARGE SCALE GENOMIC DNA]</scope>
    <source>
        <strain evidence="1 2">NPDC050100</strain>
    </source>
</reference>
<evidence type="ECO:0008006" key="3">
    <source>
        <dbReference type="Google" id="ProtNLM"/>
    </source>
</evidence>
<dbReference type="Proteomes" id="UP001551675">
    <property type="component" value="Unassembled WGS sequence"/>
</dbReference>
<proteinExistence type="predicted"/>
<dbReference type="SUPFAM" id="SSF48613">
    <property type="entry name" value="Heme oxygenase-like"/>
    <property type="match status" value="1"/>
</dbReference>
<name>A0ABV3G9Q7_MICGL</name>
<comment type="caution">
    <text evidence="1">The sequence shown here is derived from an EMBL/GenBank/DDBJ whole genome shotgun (WGS) entry which is preliminary data.</text>
</comment>
<dbReference type="InterPro" id="IPR016084">
    <property type="entry name" value="Haem_Oase-like_multi-hlx"/>
</dbReference>